<evidence type="ECO:0000313" key="2">
    <source>
        <dbReference type="EMBL" id="CCH32676.1"/>
    </source>
</evidence>
<feature type="region of interest" description="Disordered" evidence="1">
    <location>
        <begin position="325"/>
        <end position="363"/>
    </location>
</feature>
<reference evidence="2 3" key="1">
    <citation type="journal article" date="2012" name="BMC Genomics">
        <title>Complete genome sequence of Saccharothrix espanaensis DSM 44229T and comparison to the other completely sequenced Pseudonocardiaceae.</title>
        <authorList>
            <person name="Strobel T."/>
            <person name="Al-Dilaimi A."/>
            <person name="Blom J."/>
            <person name="Gessner A."/>
            <person name="Kalinowski J."/>
            <person name="Luzhetska M."/>
            <person name="Puhler A."/>
            <person name="Szczepanowski R."/>
            <person name="Bechthold A."/>
            <person name="Ruckert C."/>
        </authorList>
    </citation>
    <scope>NUCLEOTIDE SEQUENCE [LARGE SCALE GENOMIC DNA]</scope>
    <source>
        <strain evidence="3">ATCC 51144 / DSM 44229 / JCM 9112 / NBRC 15066 / NRRL 15764</strain>
    </source>
</reference>
<protein>
    <recommendedName>
        <fullName evidence="4">Nitroreductase domain-containing protein</fullName>
    </recommendedName>
</protein>
<dbReference type="PATRIC" id="fig|1179773.3.peg.5459"/>
<dbReference type="RefSeq" id="WP_015102788.1">
    <property type="nucleotide sequence ID" value="NC_019673.1"/>
</dbReference>
<dbReference type="GO" id="GO:0016491">
    <property type="term" value="F:oxidoreductase activity"/>
    <property type="evidence" value="ECO:0007669"/>
    <property type="project" value="InterPro"/>
</dbReference>
<dbReference type="SUPFAM" id="SSF55469">
    <property type="entry name" value="FMN-dependent nitroreductase-like"/>
    <property type="match status" value="1"/>
</dbReference>
<evidence type="ECO:0008006" key="4">
    <source>
        <dbReference type="Google" id="ProtNLM"/>
    </source>
</evidence>
<evidence type="ECO:0000313" key="3">
    <source>
        <dbReference type="Proteomes" id="UP000006281"/>
    </source>
</evidence>
<dbReference type="STRING" id="1179773.BN6_54170"/>
<evidence type="ECO:0000256" key="1">
    <source>
        <dbReference type="SAM" id="MobiDB-lite"/>
    </source>
</evidence>
<keyword evidence="3" id="KW-1185">Reference proteome</keyword>
<dbReference type="InterPro" id="IPR000415">
    <property type="entry name" value="Nitroreductase-like"/>
</dbReference>
<gene>
    <name evidence="2" type="ordered locus">BN6_54170</name>
</gene>
<feature type="compositionally biased region" description="Basic and acidic residues" evidence="1">
    <location>
        <begin position="325"/>
        <end position="334"/>
    </location>
</feature>
<accession>K0K301</accession>
<dbReference type="Gene3D" id="3.40.109.10">
    <property type="entry name" value="NADH Oxidase"/>
    <property type="match status" value="1"/>
</dbReference>
<organism evidence="2 3">
    <name type="scientific">Saccharothrix espanaensis (strain ATCC 51144 / DSM 44229 / JCM 9112 / NBRC 15066 / NRRL 15764)</name>
    <dbReference type="NCBI Taxonomy" id="1179773"/>
    <lineage>
        <taxon>Bacteria</taxon>
        <taxon>Bacillati</taxon>
        <taxon>Actinomycetota</taxon>
        <taxon>Actinomycetes</taxon>
        <taxon>Pseudonocardiales</taxon>
        <taxon>Pseudonocardiaceae</taxon>
        <taxon>Saccharothrix</taxon>
    </lineage>
</organism>
<name>K0K301_SACES</name>
<dbReference type="HOGENOM" id="CLU_762659_0_0_11"/>
<sequence>MIADDTAPAVDRYLRLTFDRMADVVPRGLPAEFPPWRRDTGTPSWVRRLPPVDVDPAVDWSGGGGARAGLTAAALAALLAHGAGASAVELGPQSAWRHHRVVPSARCVHPCSVWVVGGDGPAGAPDVARYFPEHHQLRSAAPPRHRRWTRTGLVISAAVGTIGAHYGEYAYRLVCQEAGLLAESLLLTARALGLVGAFDTDSTAAELDGLLGLDGARESALLMIRLTGGVVDLAAARPVAHVRAPPLPADRRGRALGRGGAPAVRLDHHARAGGAPRTARRRAGAVARAVAPGAPRSGFGRSGVHPVAGVPGPRPARAAGLGRAHDIVPGDVGRRAGAVRAHRRRERPGSRRRPLRRHDVLGR</sequence>
<dbReference type="EMBL" id="HE804045">
    <property type="protein sequence ID" value="CCH32676.1"/>
    <property type="molecule type" value="Genomic_DNA"/>
</dbReference>
<feature type="compositionally biased region" description="Basic residues" evidence="1">
    <location>
        <begin position="340"/>
        <end position="356"/>
    </location>
</feature>
<dbReference type="AlphaFoldDB" id="K0K301"/>
<proteinExistence type="predicted"/>
<dbReference type="Proteomes" id="UP000006281">
    <property type="component" value="Chromosome"/>
</dbReference>
<dbReference type="eggNOG" id="COG0778">
    <property type="taxonomic scope" value="Bacteria"/>
</dbReference>
<dbReference type="OrthoDB" id="3723182at2"/>
<dbReference type="KEGG" id="sesp:BN6_54170"/>